<proteinExistence type="predicted"/>
<comment type="caution">
    <text evidence="1">The sequence shown here is derived from an EMBL/GenBank/DDBJ whole genome shotgun (WGS) entry which is preliminary data.</text>
</comment>
<sequence length="84" mass="9961">MVKRSKVENLYNDLKKVEPESKEKENKDKMIPVSFNIRAEDLKKLKKYARDIAPGYFKISLSLLIRYMISAFDLDKAKKEFFKV</sequence>
<protein>
    <submittedName>
        <fullName evidence="1">Uncharacterized protein</fullName>
    </submittedName>
</protein>
<reference evidence="1" key="1">
    <citation type="journal article" date="2014" name="Front. Microbiol.">
        <title>High frequency of phylogenetically diverse reductive dehalogenase-homologous genes in deep subseafloor sedimentary metagenomes.</title>
        <authorList>
            <person name="Kawai M."/>
            <person name="Futagami T."/>
            <person name="Toyoda A."/>
            <person name="Takaki Y."/>
            <person name="Nishi S."/>
            <person name="Hori S."/>
            <person name="Arai W."/>
            <person name="Tsubouchi T."/>
            <person name="Morono Y."/>
            <person name="Uchiyama I."/>
            <person name="Ito T."/>
            <person name="Fujiyama A."/>
            <person name="Inagaki F."/>
            <person name="Takami H."/>
        </authorList>
    </citation>
    <scope>NUCLEOTIDE SEQUENCE</scope>
    <source>
        <strain evidence="1">Expedition CK06-06</strain>
    </source>
</reference>
<accession>X1U008</accession>
<organism evidence="1">
    <name type="scientific">marine sediment metagenome</name>
    <dbReference type="NCBI Taxonomy" id="412755"/>
    <lineage>
        <taxon>unclassified sequences</taxon>
        <taxon>metagenomes</taxon>
        <taxon>ecological metagenomes</taxon>
    </lineage>
</organism>
<name>X1U008_9ZZZZ</name>
<evidence type="ECO:0000313" key="1">
    <source>
        <dbReference type="EMBL" id="GAJ10893.1"/>
    </source>
</evidence>
<gene>
    <name evidence="1" type="ORF">S12H4_54516</name>
</gene>
<dbReference type="AlphaFoldDB" id="X1U008"/>
<dbReference type="EMBL" id="BARW01034859">
    <property type="protein sequence ID" value="GAJ10893.1"/>
    <property type="molecule type" value="Genomic_DNA"/>
</dbReference>